<dbReference type="InterPro" id="IPR051175">
    <property type="entry name" value="CLK_kinases"/>
</dbReference>
<evidence type="ECO:0000256" key="2">
    <source>
        <dbReference type="ARBA" id="ARBA00022679"/>
    </source>
</evidence>
<dbReference type="GO" id="GO:0004674">
    <property type="term" value="F:protein serine/threonine kinase activity"/>
    <property type="evidence" value="ECO:0007669"/>
    <property type="project" value="UniProtKB-KW"/>
</dbReference>
<dbReference type="Gene3D" id="1.10.510.10">
    <property type="entry name" value="Transferase(Phosphotransferase) domain 1"/>
    <property type="match status" value="1"/>
</dbReference>
<feature type="region of interest" description="Disordered" evidence="6">
    <location>
        <begin position="25"/>
        <end position="47"/>
    </location>
</feature>
<evidence type="ECO:0000256" key="4">
    <source>
        <dbReference type="ARBA" id="ARBA00022777"/>
    </source>
</evidence>
<dbReference type="SMART" id="SM00220">
    <property type="entry name" value="S_TKc"/>
    <property type="match status" value="1"/>
</dbReference>
<dbReference type="InterPro" id="IPR008271">
    <property type="entry name" value="Ser/Thr_kinase_AS"/>
</dbReference>
<dbReference type="AlphaFoldDB" id="A0A9D4ZJD5"/>
<gene>
    <name evidence="8" type="ORF">GOP47_0009282</name>
</gene>
<dbReference type="PROSITE" id="PS00108">
    <property type="entry name" value="PROTEIN_KINASE_ST"/>
    <property type="match status" value="1"/>
</dbReference>
<evidence type="ECO:0000256" key="1">
    <source>
        <dbReference type="ARBA" id="ARBA00022527"/>
    </source>
</evidence>
<evidence type="ECO:0000256" key="5">
    <source>
        <dbReference type="ARBA" id="ARBA00022840"/>
    </source>
</evidence>
<dbReference type="SUPFAM" id="SSF56112">
    <property type="entry name" value="Protein kinase-like (PK-like)"/>
    <property type="match status" value="1"/>
</dbReference>
<keyword evidence="4" id="KW-0418">Kinase</keyword>
<dbReference type="GO" id="GO:0005524">
    <property type="term" value="F:ATP binding"/>
    <property type="evidence" value="ECO:0007669"/>
    <property type="project" value="UniProtKB-KW"/>
</dbReference>
<keyword evidence="2" id="KW-0808">Transferase</keyword>
<evidence type="ECO:0000313" key="9">
    <source>
        <dbReference type="Proteomes" id="UP000886520"/>
    </source>
</evidence>
<dbReference type="OrthoDB" id="283111at2759"/>
<evidence type="ECO:0000259" key="7">
    <source>
        <dbReference type="PROSITE" id="PS50011"/>
    </source>
</evidence>
<accession>A0A9D4ZJD5</accession>
<dbReference type="Pfam" id="PF00069">
    <property type="entry name" value="Pkinase"/>
    <property type="match status" value="1"/>
</dbReference>
<protein>
    <recommendedName>
        <fullName evidence="7">Protein kinase domain-containing protein</fullName>
    </recommendedName>
</protein>
<sequence>MAVDLLSSEEEARPSKRRRCEDAASCAGCTHSPEPHDFKEVPPVTDTQDPQKKCLDFKCAARPANKAVKKWRKDDEDGHFKFNLGESLTPRYKIVRKMGQGTFGQVLECWDRDAHEAVAIKVLRSSKLYQEAAMTEIDVLFQIGKNEIGARVCVQFRRWFKYQNHICIVFEKLGPSLYDFLKANDFHPFTVNTARRICRQILESVEYMHSLKYIHTDLKPENVLLISSEYTEALDSKLRVPKSSNVKLIDFGSTKTHKEHRLCVVSTRHYRAPEVTLGLGWSYPCDMWSVGCILIELCSGELLFDTHEDIEHLAMMERVLGPIPPWLIQHSTREAAKYFRHNWELDWPEGASSSKSIRAVQRLRRLEDLVAKHAGDFAYLLTDLLRQLLNYNPRERLTAKQALNHSFF</sequence>
<organism evidence="8 9">
    <name type="scientific">Adiantum capillus-veneris</name>
    <name type="common">Maidenhair fern</name>
    <dbReference type="NCBI Taxonomy" id="13818"/>
    <lineage>
        <taxon>Eukaryota</taxon>
        <taxon>Viridiplantae</taxon>
        <taxon>Streptophyta</taxon>
        <taxon>Embryophyta</taxon>
        <taxon>Tracheophyta</taxon>
        <taxon>Polypodiopsida</taxon>
        <taxon>Polypodiidae</taxon>
        <taxon>Polypodiales</taxon>
        <taxon>Pteridineae</taxon>
        <taxon>Pteridaceae</taxon>
        <taxon>Vittarioideae</taxon>
        <taxon>Adiantum</taxon>
    </lineage>
</organism>
<dbReference type="InterPro" id="IPR000719">
    <property type="entry name" value="Prot_kinase_dom"/>
</dbReference>
<dbReference type="Proteomes" id="UP000886520">
    <property type="component" value="Chromosome 9"/>
</dbReference>
<evidence type="ECO:0000256" key="3">
    <source>
        <dbReference type="ARBA" id="ARBA00022741"/>
    </source>
</evidence>
<keyword evidence="5" id="KW-0067">ATP-binding</keyword>
<reference evidence="8" key="1">
    <citation type="submission" date="2021-01" db="EMBL/GenBank/DDBJ databases">
        <title>Adiantum capillus-veneris genome.</title>
        <authorList>
            <person name="Fang Y."/>
            <person name="Liao Q."/>
        </authorList>
    </citation>
    <scope>NUCLEOTIDE SEQUENCE</scope>
    <source>
        <strain evidence="8">H3</strain>
        <tissue evidence="8">Leaf</tissue>
    </source>
</reference>
<dbReference type="PANTHER" id="PTHR45646">
    <property type="entry name" value="SERINE/THREONINE-PROTEIN KINASE DOA-RELATED"/>
    <property type="match status" value="1"/>
</dbReference>
<keyword evidence="1" id="KW-0723">Serine/threonine-protein kinase</keyword>
<dbReference type="GO" id="GO:0005634">
    <property type="term" value="C:nucleus"/>
    <property type="evidence" value="ECO:0007669"/>
    <property type="project" value="TreeGrafter"/>
</dbReference>
<dbReference type="Gene3D" id="3.30.200.20">
    <property type="entry name" value="Phosphorylase Kinase, domain 1"/>
    <property type="match status" value="1"/>
</dbReference>
<keyword evidence="9" id="KW-1185">Reference proteome</keyword>
<keyword evidence="3" id="KW-0547">Nucleotide-binding</keyword>
<evidence type="ECO:0000256" key="6">
    <source>
        <dbReference type="SAM" id="MobiDB-lite"/>
    </source>
</evidence>
<proteinExistence type="predicted"/>
<comment type="caution">
    <text evidence="8">The sequence shown here is derived from an EMBL/GenBank/DDBJ whole genome shotgun (WGS) entry which is preliminary data.</text>
</comment>
<dbReference type="EMBL" id="JABFUD020000009">
    <property type="protein sequence ID" value="KAI5075206.1"/>
    <property type="molecule type" value="Genomic_DNA"/>
</dbReference>
<dbReference type="PROSITE" id="PS50011">
    <property type="entry name" value="PROTEIN_KINASE_DOM"/>
    <property type="match status" value="1"/>
</dbReference>
<dbReference type="InterPro" id="IPR011009">
    <property type="entry name" value="Kinase-like_dom_sf"/>
</dbReference>
<dbReference type="PANTHER" id="PTHR45646:SF11">
    <property type="entry name" value="SERINE_THREONINE-PROTEIN KINASE DOA"/>
    <property type="match status" value="1"/>
</dbReference>
<dbReference type="CDD" id="cd14134">
    <property type="entry name" value="PKc_CLK"/>
    <property type="match status" value="1"/>
</dbReference>
<feature type="compositionally biased region" description="Basic and acidic residues" evidence="6">
    <location>
        <begin position="10"/>
        <end position="20"/>
    </location>
</feature>
<name>A0A9D4ZJD5_ADICA</name>
<feature type="domain" description="Protein kinase" evidence="7">
    <location>
        <begin position="92"/>
        <end position="408"/>
    </location>
</feature>
<feature type="region of interest" description="Disordered" evidence="6">
    <location>
        <begin position="1"/>
        <end position="20"/>
    </location>
</feature>
<evidence type="ECO:0000313" key="8">
    <source>
        <dbReference type="EMBL" id="KAI5075206.1"/>
    </source>
</evidence>